<feature type="compositionally biased region" description="Acidic residues" evidence="11">
    <location>
        <begin position="81"/>
        <end position="90"/>
    </location>
</feature>
<feature type="region of interest" description="Disordered" evidence="11">
    <location>
        <begin position="1"/>
        <end position="97"/>
    </location>
</feature>
<evidence type="ECO:0000256" key="6">
    <source>
        <dbReference type="ARBA" id="ARBA00022490"/>
    </source>
</evidence>
<comment type="caution">
    <text evidence="12">The sequence shown here is derived from an EMBL/GenBank/DDBJ whole genome shotgun (WGS) entry which is preliminary data.</text>
</comment>
<keyword evidence="7" id="KW-0132">Cell division</keyword>
<keyword evidence="8" id="KW-0498">Mitosis</keyword>
<dbReference type="Proteomes" id="UP001165120">
    <property type="component" value="Unassembled WGS sequence"/>
</dbReference>
<evidence type="ECO:0000256" key="1">
    <source>
        <dbReference type="ARBA" id="ARBA00004286"/>
    </source>
</evidence>
<evidence type="ECO:0000256" key="8">
    <source>
        <dbReference type="ARBA" id="ARBA00022776"/>
    </source>
</evidence>
<evidence type="ECO:0000256" key="11">
    <source>
        <dbReference type="SAM" id="MobiDB-lite"/>
    </source>
</evidence>
<proteinExistence type="inferred from homology"/>
<accession>A0A9W6SZK9</accession>
<dbReference type="PANTHER" id="PTHR13108:SF9">
    <property type="entry name" value="CONDENSIN COMPLEX SUBUNIT 2"/>
    <property type="match status" value="1"/>
</dbReference>
<sequence>MLHINSDGRIVFDTTERSSRSILEIEQFGGNDDSEEVNPETDNKNGKGVNTDNILGELEDGKNDIEEDEDEDENKDKMEIDEAEKGEEENPENKKEGSMDLAKLYRYFDDKFIDSKVCPSLEQLERITHEGASATELLEQVGAIDIDTEPVFHHDDNFNYDYNDDMGDNYNDMGMDEDSNNNNNLIGVGDDDEARNRTHYSMLLDAETEGNDSNASEPNLTLTRLFDESFVNKSIDQDDDQDEQGGIEIADYFDSLSRKNWRGPEHWKISRIKRMLKQSNNDNDDFTHNSDHVNKNNLDGNEELEGVEIDGDGLQIRKRKDRITIDFINTPYPKFKRKIRSEDDDEDDDDEGDVDAFDEEEEKLFEPSNRILLPQSQWNSESHYLLPEDLQFTTKRLIFLNFKPQQKIKTILTKRKRRLLVQKSAEDYEREDQMAKMASNTIADENFFAENYGENGYADKNNQNGNGDGDDQFNDNFFNDNDDYGALGYSDDDVDTDGDGVSGGRSTRNDILSQNRGRGRGINFARVAKKVNVKLLKDNLWDSLQEVKNRKQDEAGNEMNQDAGEGDANKENKELSDNDQNINKDANDSNNNNDKVMNELGKIINDNTKELKFTEVVDNMSIKYSREEKSELSTSFCFICLLHLANENGFKIESNKDNTDLFIV</sequence>
<evidence type="ECO:0000256" key="3">
    <source>
        <dbReference type="ARBA" id="ARBA00009471"/>
    </source>
</evidence>
<evidence type="ECO:0000256" key="10">
    <source>
        <dbReference type="ARBA" id="ARBA00023306"/>
    </source>
</evidence>
<keyword evidence="10" id="KW-0131">Cell cycle</keyword>
<keyword evidence="5" id="KW-0158">Chromosome</keyword>
<dbReference type="AlphaFoldDB" id="A0A9W6SZK9"/>
<feature type="compositionally biased region" description="Low complexity" evidence="11">
    <location>
        <begin position="581"/>
        <end position="594"/>
    </location>
</feature>
<organism evidence="12 13">
    <name type="scientific">Candida boidinii</name>
    <name type="common">Yeast</name>
    <dbReference type="NCBI Taxonomy" id="5477"/>
    <lineage>
        <taxon>Eukaryota</taxon>
        <taxon>Fungi</taxon>
        <taxon>Dikarya</taxon>
        <taxon>Ascomycota</taxon>
        <taxon>Saccharomycotina</taxon>
        <taxon>Pichiomycetes</taxon>
        <taxon>Pichiales</taxon>
        <taxon>Pichiaceae</taxon>
        <taxon>Ogataea</taxon>
        <taxon>Ogataea/Candida clade</taxon>
    </lineage>
</organism>
<evidence type="ECO:0000256" key="5">
    <source>
        <dbReference type="ARBA" id="ARBA00022454"/>
    </source>
</evidence>
<feature type="compositionally biased region" description="Basic and acidic residues" evidence="11">
    <location>
        <begin position="285"/>
        <end position="294"/>
    </location>
</feature>
<feature type="region of interest" description="Disordered" evidence="11">
    <location>
        <begin position="280"/>
        <end position="303"/>
    </location>
</feature>
<evidence type="ECO:0000256" key="9">
    <source>
        <dbReference type="ARBA" id="ARBA00023067"/>
    </source>
</evidence>
<gene>
    <name evidence="12" type="ORF">Cboi02_000234900</name>
</gene>
<dbReference type="InterPro" id="IPR022816">
    <property type="entry name" value="Condensin_barren_su2"/>
</dbReference>
<evidence type="ECO:0000256" key="4">
    <source>
        <dbReference type="ARBA" id="ARBA00016065"/>
    </source>
</evidence>
<evidence type="ECO:0000256" key="7">
    <source>
        <dbReference type="ARBA" id="ARBA00022618"/>
    </source>
</evidence>
<keyword evidence="6" id="KW-0963">Cytoplasm</keyword>
<dbReference type="Pfam" id="PF05786">
    <property type="entry name" value="Cnd2"/>
    <property type="match status" value="1"/>
</dbReference>
<dbReference type="GO" id="GO:0051301">
    <property type="term" value="P:cell division"/>
    <property type="evidence" value="ECO:0007669"/>
    <property type="project" value="UniProtKB-KW"/>
</dbReference>
<dbReference type="EMBL" id="BSXN01000688">
    <property type="protein sequence ID" value="GME69486.1"/>
    <property type="molecule type" value="Genomic_DNA"/>
</dbReference>
<keyword evidence="9" id="KW-0226">DNA condensation</keyword>
<feature type="region of interest" description="Disordered" evidence="11">
    <location>
        <begin position="453"/>
        <end position="516"/>
    </location>
</feature>
<protein>
    <recommendedName>
        <fullName evidence="4">Condensin complex subunit 2</fullName>
    </recommendedName>
</protein>
<evidence type="ECO:0000256" key="2">
    <source>
        <dbReference type="ARBA" id="ARBA00004496"/>
    </source>
</evidence>
<dbReference type="GO" id="GO:0005737">
    <property type="term" value="C:cytoplasm"/>
    <property type="evidence" value="ECO:0007669"/>
    <property type="project" value="UniProtKB-SubCell"/>
</dbReference>
<dbReference type="GO" id="GO:0007076">
    <property type="term" value="P:mitotic chromosome condensation"/>
    <property type="evidence" value="ECO:0007669"/>
    <property type="project" value="InterPro"/>
</dbReference>
<dbReference type="GO" id="GO:0003682">
    <property type="term" value="F:chromatin binding"/>
    <property type="evidence" value="ECO:0007669"/>
    <property type="project" value="TreeGrafter"/>
</dbReference>
<name>A0A9W6SZK9_CANBO</name>
<feature type="compositionally biased region" description="Basic and acidic residues" evidence="11">
    <location>
        <begin position="567"/>
        <end position="576"/>
    </location>
</feature>
<keyword evidence="13" id="KW-1185">Reference proteome</keyword>
<dbReference type="GO" id="GO:0000796">
    <property type="term" value="C:condensin complex"/>
    <property type="evidence" value="ECO:0007669"/>
    <property type="project" value="InterPro"/>
</dbReference>
<evidence type="ECO:0000313" key="12">
    <source>
        <dbReference type="EMBL" id="GME69486.1"/>
    </source>
</evidence>
<dbReference type="PANTHER" id="PTHR13108">
    <property type="entry name" value="CONDENSIN COMPLEX SUBUNIT 2"/>
    <property type="match status" value="1"/>
</dbReference>
<comment type="subcellular location">
    <subcellularLocation>
        <location evidence="1">Chromosome</location>
    </subcellularLocation>
    <subcellularLocation>
        <location evidence="2">Cytoplasm</location>
    </subcellularLocation>
</comment>
<evidence type="ECO:0000313" key="13">
    <source>
        <dbReference type="Proteomes" id="UP001165120"/>
    </source>
</evidence>
<feature type="region of interest" description="Disordered" evidence="11">
    <location>
        <begin position="549"/>
        <end position="596"/>
    </location>
</feature>
<reference evidence="12" key="1">
    <citation type="submission" date="2023-04" db="EMBL/GenBank/DDBJ databases">
        <title>Candida boidinii NBRC 10035.</title>
        <authorList>
            <person name="Ichikawa N."/>
            <person name="Sato H."/>
            <person name="Tonouchi N."/>
        </authorList>
    </citation>
    <scope>NUCLEOTIDE SEQUENCE</scope>
    <source>
        <strain evidence="12">NBRC 10035</strain>
    </source>
</reference>
<comment type="similarity">
    <text evidence="3">Belongs to the CND2 (condensin subunit 2) family.</text>
</comment>